<dbReference type="OrthoDB" id="26399at2759"/>
<comment type="function">
    <text evidence="9">tRNA nucleus export receptor which facilitates tRNA translocation across the nuclear pore complex.</text>
</comment>
<dbReference type="InterPro" id="IPR013598">
    <property type="entry name" value="Exportin-1/Importin-b-like"/>
</dbReference>
<dbReference type="SUPFAM" id="SSF48371">
    <property type="entry name" value="ARM repeat"/>
    <property type="match status" value="1"/>
</dbReference>
<dbReference type="InterPro" id="IPR045546">
    <property type="entry name" value="Exportin-T_C"/>
</dbReference>
<evidence type="ECO:0000313" key="13">
    <source>
        <dbReference type="Proteomes" id="UP000748756"/>
    </source>
</evidence>
<evidence type="ECO:0000256" key="1">
    <source>
        <dbReference type="ARBA" id="ARBA00004496"/>
    </source>
</evidence>
<feature type="domain" description="Exportin-T C-terminal" evidence="11">
    <location>
        <begin position="339"/>
        <end position="1098"/>
    </location>
</feature>
<evidence type="ECO:0000256" key="8">
    <source>
        <dbReference type="ARBA" id="ARBA00023242"/>
    </source>
</evidence>
<evidence type="ECO:0000256" key="6">
    <source>
        <dbReference type="ARBA" id="ARBA00022555"/>
    </source>
</evidence>
<dbReference type="InterPro" id="IPR040017">
    <property type="entry name" value="XPOT"/>
</dbReference>
<comment type="similarity">
    <text evidence="2 9">Belongs to the exportin family.</text>
</comment>
<name>A0A9P5RWW6_9FUNG</name>
<gene>
    <name evidence="12" type="primary">LOS1</name>
    <name evidence="12" type="ORF">BG015_008458</name>
</gene>
<dbReference type="GO" id="GO:0005643">
    <property type="term" value="C:nuclear pore"/>
    <property type="evidence" value="ECO:0007669"/>
    <property type="project" value="TreeGrafter"/>
</dbReference>
<dbReference type="PANTHER" id="PTHR15952:SF11">
    <property type="entry name" value="EXPORTIN-T"/>
    <property type="match status" value="1"/>
</dbReference>
<dbReference type="GO" id="GO:0005737">
    <property type="term" value="C:cytoplasm"/>
    <property type="evidence" value="ECO:0007669"/>
    <property type="project" value="UniProtKB-SubCell"/>
</dbReference>
<keyword evidence="13" id="KW-1185">Reference proteome</keyword>
<evidence type="ECO:0000256" key="9">
    <source>
        <dbReference type="RuleBase" id="RU366037"/>
    </source>
</evidence>
<dbReference type="InterPro" id="IPR011989">
    <property type="entry name" value="ARM-like"/>
</dbReference>
<evidence type="ECO:0000259" key="10">
    <source>
        <dbReference type="Pfam" id="PF08389"/>
    </source>
</evidence>
<dbReference type="GO" id="GO:0071528">
    <property type="term" value="P:tRNA re-export from nucleus"/>
    <property type="evidence" value="ECO:0007669"/>
    <property type="project" value="UniProtKB-UniRule"/>
</dbReference>
<organism evidence="12 13">
    <name type="scientific">Linnemannia schmuckeri</name>
    <dbReference type="NCBI Taxonomy" id="64567"/>
    <lineage>
        <taxon>Eukaryota</taxon>
        <taxon>Fungi</taxon>
        <taxon>Fungi incertae sedis</taxon>
        <taxon>Mucoromycota</taxon>
        <taxon>Mortierellomycotina</taxon>
        <taxon>Mortierellomycetes</taxon>
        <taxon>Mortierellales</taxon>
        <taxon>Mortierellaceae</taxon>
        <taxon>Linnemannia</taxon>
    </lineage>
</organism>
<dbReference type="GO" id="GO:0031267">
    <property type="term" value="F:small GTPase binding"/>
    <property type="evidence" value="ECO:0007669"/>
    <property type="project" value="InterPro"/>
</dbReference>
<comment type="subcellular location">
    <subcellularLocation>
        <location evidence="1 9">Cytoplasm</location>
    </subcellularLocation>
    <subcellularLocation>
        <location evidence="9">Nucleus</location>
    </subcellularLocation>
    <text evidence="9">Shuttles between the nucleus and the cytoplasm.</text>
</comment>
<keyword evidence="5 9" id="KW-0963">Cytoplasm</keyword>
<protein>
    <recommendedName>
        <fullName evidence="3 9">Exportin-T</fullName>
    </recommendedName>
    <alternativeName>
        <fullName evidence="9">Exportin(tRNA)</fullName>
    </alternativeName>
    <alternativeName>
        <fullName evidence="9">tRNA exportin</fullName>
    </alternativeName>
</protein>
<sequence length="1100" mass="122860">MDHIEEAVACALSPTADPALKQQATQYCEQVKASPDGWQSCLTLYIREPKSTPETRMFCLQVVEEVLMTRTNTLDETRLNYFRQTFMDYIQREFVNNGLDNTLSSEPSYLKNKFAHAVALLFRQTYMKSWTTFFSDMLSLIAPLPQSTGKSNMKMVDLFLRILMSIDEEVVNTLISRASSKEENTLNINIKDRMREQDVPRLTNVWYELLTEYKDRSLDFAEMLLRIVGVYVAWIDISLIVNERFVTLIYSFLMTTSIRNAAADCLTDIIKKGMKPLDKLQLIGILGIVDVLQQLDISSDSEFREKIARLVNNLGLQLCQIWNDTNPQNNSNYPPTANPTAYTHISQLVPILLQFLRDEDNNVTEAVFGFLREILNIFKVIKKTTGSLPQEQKVLLRQILESIVMKMKYGEDMDWVCVAIAGGSESVGTIGEDSIGDDEMLDFLEMRRELKRFYDQIATLSASLTTTFLHSAVTSTLTTFVNEKVTGSAGSSDWRDLELALYLLYLYGEAIKGVPQFAVGAPTVGANGGKIVNPVPQPGAPLTPLGECLFEMCKSGVSAYPHPSVSANFFEIACRYANFFEIRPDCIPEVLEAFVDARGLHHPISANRTRAWYLFWRFSKDLKLKLTPYLQTVLNSIQDVLTVEASLPGALNPGFDLSTFKDQVFETKTYLFEAVGLLISQECIPAQQQFEYLTVVVSPFLSEIQKSLEACRSIQQSANGTIQDNMTIVAGTPRYRDLELVWTLHHRLMALGSIAKGFPDMLGNKKVAANAAATGSGPCSQIFKQVAEITLVALETLSRFEVIRSASRFTFGRLINCLGQDVQPYLPTLITGLLQECSVMELVEFLPFMGQVAHKFKATIMSILNGLFFPLVQKVFFFLNQVPNGTDEAMALVELRKSYLTFLMGLFSSELENVLITDLNGQHLGLILQSVLHYAQDLNDIPVSRMAFGILLKAVNSWGTQGESSGAAAAAAHANGKNGLSNGSSSSGGGGDGTEEKLEAPGFYQFMYEHILRITFEVPMKPNFDLQDGQSVLVLGEIAGLQKAIALKQGDTFLSYLSQVYLPSIHCPPELAQEYIQALQQLDGKQFKKYFQAFIQKSRS</sequence>
<dbReference type="GO" id="GO:0000049">
    <property type="term" value="F:tRNA binding"/>
    <property type="evidence" value="ECO:0007669"/>
    <property type="project" value="UniProtKB-UniRule"/>
</dbReference>
<evidence type="ECO:0000256" key="4">
    <source>
        <dbReference type="ARBA" id="ARBA00022448"/>
    </source>
</evidence>
<comment type="caution">
    <text evidence="12">The sequence shown here is derived from an EMBL/GenBank/DDBJ whole genome shotgun (WGS) entry which is preliminary data.</text>
</comment>
<evidence type="ECO:0000259" key="11">
    <source>
        <dbReference type="Pfam" id="PF19282"/>
    </source>
</evidence>
<evidence type="ECO:0000256" key="7">
    <source>
        <dbReference type="ARBA" id="ARBA00022884"/>
    </source>
</evidence>
<reference evidence="12" key="1">
    <citation type="journal article" date="2020" name="Fungal Divers.">
        <title>Resolving the Mortierellaceae phylogeny through synthesis of multi-gene phylogenetics and phylogenomics.</title>
        <authorList>
            <person name="Vandepol N."/>
            <person name="Liber J."/>
            <person name="Desiro A."/>
            <person name="Na H."/>
            <person name="Kennedy M."/>
            <person name="Barry K."/>
            <person name="Grigoriev I.V."/>
            <person name="Miller A.N."/>
            <person name="O'Donnell K."/>
            <person name="Stajich J.E."/>
            <person name="Bonito G."/>
        </authorList>
    </citation>
    <scope>NUCLEOTIDE SEQUENCE</scope>
    <source>
        <strain evidence="12">NRRL 6426</strain>
    </source>
</reference>
<dbReference type="Pfam" id="PF08389">
    <property type="entry name" value="Xpo1"/>
    <property type="match status" value="1"/>
</dbReference>
<dbReference type="Proteomes" id="UP000748756">
    <property type="component" value="Unassembled WGS sequence"/>
</dbReference>
<accession>A0A9P5RWW6</accession>
<keyword evidence="6 9" id="KW-0820">tRNA-binding</keyword>
<feature type="domain" description="Exportin-1/Importin-beta-like" evidence="10">
    <location>
        <begin position="107"/>
        <end position="266"/>
    </location>
</feature>
<dbReference type="Pfam" id="PF19282">
    <property type="entry name" value="Exportin-T"/>
    <property type="match status" value="1"/>
</dbReference>
<dbReference type="PANTHER" id="PTHR15952">
    <property type="entry name" value="EXPORTIN-T/LOS1"/>
    <property type="match status" value="1"/>
</dbReference>
<keyword evidence="7 9" id="KW-0694">RNA-binding</keyword>
<dbReference type="InterPro" id="IPR016024">
    <property type="entry name" value="ARM-type_fold"/>
</dbReference>
<proteinExistence type="inferred from homology"/>
<keyword evidence="4 9" id="KW-0813">Transport</keyword>
<evidence type="ECO:0000313" key="12">
    <source>
        <dbReference type="EMBL" id="KAF9149726.1"/>
    </source>
</evidence>
<dbReference type="GO" id="GO:0016363">
    <property type="term" value="C:nuclear matrix"/>
    <property type="evidence" value="ECO:0007669"/>
    <property type="project" value="TreeGrafter"/>
</dbReference>
<evidence type="ECO:0000256" key="3">
    <source>
        <dbReference type="ARBA" id="ARBA00018928"/>
    </source>
</evidence>
<keyword evidence="8 9" id="KW-0539">Nucleus</keyword>
<dbReference type="EMBL" id="JAAAUQ010000494">
    <property type="protein sequence ID" value="KAF9149726.1"/>
    <property type="molecule type" value="Genomic_DNA"/>
</dbReference>
<evidence type="ECO:0000256" key="2">
    <source>
        <dbReference type="ARBA" id="ARBA00009466"/>
    </source>
</evidence>
<dbReference type="Gene3D" id="1.25.10.10">
    <property type="entry name" value="Leucine-rich Repeat Variant"/>
    <property type="match status" value="1"/>
</dbReference>
<evidence type="ECO:0000256" key="5">
    <source>
        <dbReference type="ARBA" id="ARBA00022490"/>
    </source>
</evidence>
<dbReference type="AlphaFoldDB" id="A0A9P5RWW6"/>